<evidence type="ECO:0000313" key="1">
    <source>
        <dbReference type="EMBL" id="CAB0031878.1"/>
    </source>
</evidence>
<protein>
    <submittedName>
        <fullName evidence="1">Uncharacterized protein</fullName>
    </submittedName>
</protein>
<dbReference type="AlphaFoldDB" id="A0A6H5I1H0"/>
<gene>
    <name evidence="1" type="ORF">TBRA_LOCUS3835</name>
</gene>
<dbReference type="Proteomes" id="UP000479190">
    <property type="component" value="Unassembled WGS sequence"/>
</dbReference>
<proteinExistence type="predicted"/>
<organism evidence="1 2">
    <name type="scientific">Trichogramma brassicae</name>
    <dbReference type="NCBI Taxonomy" id="86971"/>
    <lineage>
        <taxon>Eukaryota</taxon>
        <taxon>Metazoa</taxon>
        <taxon>Ecdysozoa</taxon>
        <taxon>Arthropoda</taxon>
        <taxon>Hexapoda</taxon>
        <taxon>Insecta</taxon>
        <taxon>Pterygota</taxon>
        <taxon>Neoptera</taxon>
        <taxon>Endopterygota</taxon>
        <taxon>Hymenoptera</taxon>
        <taxon>Apocrita</taxon>
        <taxon>Proctotrupomorpha</taxon>
        <taxon>Chalcidoidea</taxon>
        <taxon>Trichogrammatidae</taxon>
        <taxon>Trichogramma</taxon>
    </lineage>
</organism>
<sequence>MSSRVSPVYGLPSIRRGVRVRGLVLRHNMALDAEYASHILKNVKKLISRKLFVEEALALLVDANLTKASYNVIRNAALKTSHEMYPTYDEV</sequence>
<keyword evidence="2" id="KW-1185">Reference proteome</keyword>
<dbReference type="OrthoDB" id="6768364at2759"/>
<accession>A0A6H5I1H0</accession>
<reference evidence="1 2" key="1">
    <citation type="submission" date="2020-02" db="EMBL/GenBank/DDBJ databases">
        <authorList>
            <person name="Ferguson B K."/>
        </authorList>
    </citation>
    <scope>NUCLEOTIDE SEQUENCE [LARGE SCALE GENOMIC DNA]</scope>
</reference>
<dbReference type="EMBL" id="CADCXV010000659">
    <property type="protein sequence ID" value="CAB0031878.1"/>
    <property type="molecule type" value="Genomic_DNA"/>
</dbReference>
<name>A0A6H5I1H0_9HYME</name>
<evidence type="ECO:0000313" key="2">
    <source>
        <dbReference type="Proteomes" id="UP000479190"/>
    </source>
</evidence>
<feature type="non-terminal residue" evidence="1">
    <location>
        <position position="91"/>
    </location>
</feature>